<dbReference type="AlphaFoldDB" id="M5S3A0"/>
<evidence type="ECO:0000313" key="1">
    <source>
        <dbReference type="EMBL" id="EMI25936.1"/>
    </source>
</evidence>
<gene>
    <name evidence="1" type="ORF">RESH_03557</name>
</gene>
<sequence length="45" mass="5046">MQSRPPPDYASNEEKQRQAGAHCCFSMFALDSRGDQGCRIESILN</sequence>
<dbReference type="Proteomes" id="UP000011996">
    <property type="component" value="Unassembled WGS sequence"/>
</dbReference>
<protein>
    <submittedName>
        <fullName evidence="1">Uncharacterized protein</fullName>
    </submittedName>
</protein>
<reference evidence="1 2" key="1">
    <citation type="journal article" date="2013" name="Mar. Genomics">
        <title>Expression of sulfatases in Rhodopirellula baltica and the diversity of sulfatases in the genus Rhodopirellula.</title>
        <authorList>
            <person name="Wegner C.E."/>
            <person name="Richter-Heitmann T."/>
            <person name="Klindworth A."/>
            <person name="Klockow C."/>
            <person name="Richter M."/>
            <person name="Achstetter T."/>
            <person name="Glockner F.O."/>
            <person name="Harder J."/>
        </authorList>
    </citation>
    <scope>NUCLEOTIDE SEQUENCE [LARGE SCALE GENOMIC DNA]</scope>
    <source>
        <strain evidence="1 2">SH398</strain>
    </source>
</reference>
<dbReference type="RefSeq" id="WP_008668232.1">
    <property type="nucleotide sequence ID" value="NZ_ANOF01000111.1"/>
</dbReference>
<name>M5S3A0_9BACT</name>
<dbReference type="EMBL" id="ANOF01000111">
    <property type="protein sequence ID" value="EMI25936.1"/>
    <property type="molecule type" value="Genomic_DNA"/>
</dbReference>
<accession>M5S3A0</accession>
<comment type="caution">
    <text evidence="1">The sequence shown here is derived from an EMBL/GenBank/DDBJ whole genome shotgun (WGS) entry which is preliminary data.</text>
</comment>
<organism evidence="1 2">
    <name type="scientific">Rhodopirellula europaea SH398</name>
    <dbReference type="NCBI Taxonomy" id="1263868"/>
    <lineage>
        <taxon>Bacteria</taxon>
        <taxon>Pseudomonadati</taxon>
        <taxon>Planctomycetota</taxon>
        <taxon>Planctomycetia</taxon>
        <taxon>Pirellulales</taxon>
        <taxon>Pirellulaceae</taxon>
        <taxon>Rhodopirellula</taxon>
    </lineage>
</organism>
<evidence type="ECO:0000313" key="2">
    <source>
        <dbReference type="Proteomes" id="UP000011996"/>
    </source>
</evidence>
<proteinExistence type="predicted"/>
<dbReference type="PATRIC" id="fig|1263868.3.peg.3839"/>